<evidence type="ECO:0000259" key="4">
    <source>
        <dbReference type="Pfam" id="PF10502"/>
    </source>
</evidence>
<keyword evidence="3" id="KW-1133">Transmembrane helix</keyword>
<dbReference type="PRINTS" id="PR00727">
    <property type="entry name" value="LEADERPTASE"/>
</dbReference>
<evidence type="ECO:0000256" key="2">
    <source>
        <dbReference type="ARBA" id="ARBA00009370"/>
    </source>
</evidence>
<feature type="transmembrane region" description="Helical" evidence="3">
    <location>
        <begin position="202"/>
        <end position="223"/>
    </location>
</feature>
<dbReference type="PANTHER" id="PTHR43390">
    <property type="entry name" value="SIGNAL PEPTIDASE I"/>
    <property type="match status" value="1"/>
</dbReference>
<organism evidence="5 6">
    <name type="scientific">Streptomyces polyrhachis</name>
    <dbReference type="NCBI Taxonomy" id="1282885"/>
    <lineage>
        <taxon>Bacteria</taxon>
        <taxon>Bacillati</taxon>
        <taxon>Actinomycetota</taxon>
        <taxon>Actinomycetes</taxon>
        <taxon>Kitasatosporales</taxon>
        <taxon>Streptomycetaceae</taxon>
        <taxon>Streptomyces</taxon>
    </lineage>
</organism>
<keyword evidence="3" id="KW-0812">Transmembrane</keyword>
<dbReference type="InterPro" id="IPR000223">
    <property type="entry name" value="Pept_S26A_signal_pept_1"/>
</dbReference>
<comment type="similarity">
    <text evidence="2 3">Belongs to the peptidase S26 family.</text>
</comment>
<dbReference type="Proteomes" id="UP001596413">
    <property type="component" value="Unassembled WGS sequence"/>
</dbReference>
<keyword evidence="3" id="KW-0472">Membrane</keyword>
<dbReference type="PANTHER" id="PTHR43390:SF1">
    <property type="entry name" value="CHLOROPLAST PROCESSING PEPTIDASE"/>
    <property type="match status" value="1"/>
</dbReference>
<feature type="domain" description="Peptidase S26" evidence="4">
    <location>
        <begin position="30"/>
        <end position="175"/>
    </location>
</feature>
<keyword evidence="6" id="KW-1185">Reference proteome</keyword>
<reference evidence="6" key="1">
    <citation type="journal article" date="2019" name="Int. J. Syst. Evol. Microbiol.">
        <title>The Global Catalogue of Microorganisms (GCM) 10K type strain sequencing project: providing services to taxonomists for standard genome sequencing and annotation.</title>
        <authorList>
            <consortium name="The Broad Institute Genomics Platform"/>
            <consortium name="The Broad Institute Genome Sequencing Center for Infectious Disease"/>
            <person name="Wu L."/>
            <person name="Ma J."/>
        </authorList>
    </citation>
    <scope>NUCLEOTIDE SEQUENCE [LARGE SCALE GENOMIC DNA]</scope>
    <source>
        <strain evidence="6">CGMCC 1.13681</strain>
    </source>
</reference>
<dbReference type="InterPro" id="IPR036286">
    <property type="entry name" value="LexA/Signal_pep-like_sf"/>
</dbReference>
<sequence>MVRGSAGRSVGTVVSNVAVALGCVLFLGGSAWAALVYRPYTVPTGSMEPTVAAGEHVLAERISAGEIRRGDVVVFRDAAWGSAPEVKRVVGIGGDEVRSDGGRLTVNGEPVEEAYLSAEERAATTSFSTTVDKGRLFLLGDRRSISVDSASRLTDQARGSVPAGAVEARVDATVWPMGEARMLPRPTGFARLPGGISAPGPLTALVCAIAVGAVLILGGAAYGPLARRLGRRRAG</sequence>
<comment type="subcellular location">
    <subcellularLocation>
        <location evidence="1">Cell membrane</location>
        <topology evidence="1">Single-pass type II membrane protein</topology>
    </subcellularLocation>
    <subcellularLocation>
        <location evidence="3">Membrane</location>
        <topology evidence="3">Single-pass type II membrane protein</topology>
    </subcellularLocation>
</comment>
<dbReference type="Gene3D" id="2.10.109.10">
    <property type="entry name" value="Umud Fragment, subunit A"/>
    <property type="match status" value="1"/>
</dbReference>
<dbReference type="InterPro" id="IPR019533">
    <property type="entry name" value="Peptidase_S26"/>
</dbReference>
<comment type="catalytic activity">
    <reaction evidence="3">
        <text>Cleavage of hydrophobic, N-terminal signal or leader sequences from secreted and periplasmic proteins.</text>
        <dbReference type="EC" id="3.4.21.89"/>
    </reaction>
</comment>
<protein>
    <recommendedName>
        <fullName evidence="3">Signal peptidase I</fullName>
        <ecNumber evidence="3">3.4.21.89</ecNumber>
    </recommendedName>
</protein>
<accession>A0ABW2GGU4</accession>
<evidence type="ECO:0000256" key="1">
    <source>
        <dbReference type="ARBA" id="ARBA00004401"/>
    </source>
</evidence>
<dbReference type="GO" id="GO:0009003">
    <property type="term" value="F:signal peptidase activity"/>
    <property type="evidence" value="ECO:0007669"/>
    <property type="project" value="UniProtKB-EC"/>
</dbReference>
<gene>
    <name evidence="5" type="primary">lepB</name>
    <name evidence="5" type="ORF">ACFQLX_08730</name>
</gene>
<dbReference type="PROSITE" id="PS51257">
    <property type="entry name" value="PROKAR_LIPOPROTEIN"/>
    <property type="match status" value="1"/>
</dbReference>
<name>A0ABW2GGU4_9ACTN</name>
<evidence type="ECO:0000256" key="3">
    <source>
        <dbReference type="RuleBase" id="RU362042"/>
    </source>
</evidence>
<dbReference type="NCBIfam" id="TIGR02227">
    <property type="entry name" value="sigpep_I_bact"/>
    <property type="match status" value="1"/>
</dbReference>
<dbReference type="SUPFAM" id="SSF51306">
    <property type="entry name" value="LexA/Signal peptidase"/>
    <property type="match status" value="1"/>
</dbReference>
<evidence type="ECO:0000313" key="5">
    <source>
        <dbReference type="EMBL" id="MFC7218249.1"/>
    </source>
</evidence>
<dbReference type="RefSeq" id="WP_386413564.1">
    <property type="nucleotide sequence ID" value="NZ_JBHSZO010000010.1"/>
</dbReference>
<keyword evidence="3" id="KW-0645">Protease</keyword>
<dbReference type="CDD" id="cd06530">
    <property type="entry name" value="S26_SPase_I"/>
    <property type="match status" value="1"/>
</dbReference>
<comment type="caution">
    <text evidence="5">The sequence shown here is derived from an EMBL/GenBank/DDBJ whole genome shotgun (WGS) entry which is preliminary data.</text>
</comment>
<proteinExistence type="inferred from homology"/>
<evidence type="ECO:0000313" key="6">
    <source>
        <dbReference type="Proteomes" id="UP001596413"/>
    </source>
</evidence>
<keyword evidence="3 5" id="KW-0378">Hydrolase</keyword>
<dbReference type="EC" id="3.4.21.89" evidence="3"/>
<dbReference type="EMBL" id="JBHSZO010000010">
    <property type="protein sequence ID" value="MFC7218249.1"/>
    <property type="molecule type" value="Genomic_DNA"/>
</dbReference>
<dbReference type="Pfam" id="PF10502">
    <property type="entry name" value="Peptidase_S26"/>
    <property type="match status" value="1"/>
</dbReference>